<keyword evidence="6 7" id="KW-0472">Membrane</keyword>
<feature type="domain" description="Fatty acid hydroxylase" evidence="8">
    <location>
        <begin position="77"/>
        <end position="224"/>
    </location>
</feature>
<dbReference type="GO" id="GO:0006643">
    <property type="term" value="P:membrane lipid metabolic process"/>
    <property type="evidence" value="ECO:0007669"/>
    <property type="project" value="TreeGrafter"/>
</dbReference>
<keyword evidence="10" id="KW-1185">Reference proteome</keyword>
<dbReference type="RefSeq" id="WP_154378073.1">
    <property type="nucleotide sequence ID" value="NZ_WKJJ01000015.1"/>
</dbReference>
<dbReference type="GO" id="GO:0008610">
    <property type="term" value="P:lipid biosynthetic process"/>
    <property type="evidence" value="ECO:0007669"/>
    <property type="project" value="InterPro"/>
</dbReference>
<dbReference type="PANTHER" id="PTHR21624:SF1">
    <property type="entry name" value="ALKYLGLYCEROL MONOOXYGENASE"/>
    <property type="match status" value="1"/>
</dbReference>
<dbReference type="GO" id="GO:0016020">
    <property type="term" value="C:membrane"/>
    <property type="evidence" value="ECO:0007669"/>
    <property type="project" value="GOC"/>
</dbReference>
<dbReference type="PANTHER" id="PTHR21624">
    <property type="entry name" value="STEROL DESATURASE-RELATED PROTEIN"/>
    <property type="match status" value="1"/>
</dbReference>
<keyword evidence="3 7" id="KW-1133">Transmembrane helix</keyword>
<evidence type="ECO:0000256" key="1">
    <source>
        <dbReference type="ARBA" id="ARBA00004127"/>
    </source>
</evidence>
<feature type="transmembrane region" description="Helical" evidence="7">
    <location>
        <begin position="34"/>
        <end position="60"/>
    </location>
</feature>
<dbReference type="Pfam" id="PF04116">
    <property type="entry name" value="FA_hydroxylase"/>
    <property type="match status" value="1"/>
</dbReference>
<dbReference type="EMBL" id="WKJJ01000015">
    <property type="protein sequence ID" value="MRV74456.1"/>
    <property type="molecule type" value="Genomic_DNA"/>
</dbReference>
<evidence type="ECO:0000256" key="7">
    <source>
        <dbReference type="SAM" id="Phobius"/>
    </source>
</evidence>
<feature type="transmembrane region" description="Helical" evidence="7">
    <location>
        <begin position="67"/>
        <end position="83"/>
    </location>
</feature>
<keyword evidence="4" id="KW-0560">Oxidoreductase</keyword>
<accession>A0A7X2IR15</accession>
<sequence>MAIGLTVFVLLLLLDVVAGEFRKPRALSMNELGVNVLSIVIAFSIRGVPLAAIGMLLPLLWPQGRGILAHAPVWLVFIAVLILDDYGNYWLHRMAHQKAWLWRLHKPHHIPTRMSVLMGVRENTLYYLLLPVNIMAPLLAYVGAAPAGAIMVGAKLVVVYLQHVSFRWDLWLRRFAVGRLVLNGAERFIALQDFHHAHHGIGRYGNAASNYGNVLNLWDQLHGTSSGHPHRPQDAYGLPAGVAIEPWAVQLFWPLVRVAATPRAPEAALAPSSEQELREARAVIVTADGTAIAVQ</sequence>
<evidence type="ECO:0000256" key="4">
    <source>
        <dbReference type="ARBA" id="ARBA00023002"/>
    </source>
</evidence>
<evidence type="ECO:0000259" key="8">
    <source>
        <dbReference type="Pfam" id="PF04116"/>
    </source>
</evidence>
<reference evidence="9 10" key="1">
    <citation type="submission" date="2019-11" db="EMBL/GenBank/DDBJ databases">
        <title>Novel species isolated from a subtropical stream in China.</title>
        <authorList>
            <person name="Lu H."/>
        </authorList>
    </citation>
    <scope>NUCLEOTIDE SEQUENCE [LARGE SCALE GENOMIC DNA]</scope>
    <source>
        <strain evidence="9 10">FT92W</strain>
    </source>
</reference>
<organism evidence="9 10">
    <name type="scientific">Pseudoduganella rivuli</name>
    <dbReference type="NCBI Taxonomy" id="2666085"/>
    <lineage>
        <taxon>Bacteria</taxon>
        <taxon>Pseudomonadati</taxon>
        <taxon>Pseudomonadota</taxon>
        <taxon>Betaproteobacteria</taxon>
        <taxon>Burkholderiales</taxon>
        <taxon>Oxalobacteraceae</taxon>
        <taxon>Telluria group</taxon>
        <taxon>Pseudoduganella</taxon>
    </lineage>
</organism>
<dbReference type="GO" id="GO:0005506">
    <property type="term" value="F:iron ion binding"/>
    <property type="evidence" value="ECO:0007669"/>
    <property type="project" value="InterPro"/>
</dbReference>
<dbReference type="Proteomes" id="UP000446768">
    <property type="component" value="Unassembled WGS sequence"/>
</dbReference>
<keyword evidence="2 7" id="KW-0812">Transmembrane</keyword>
<dbReference type="InterPro" id="IPR006694">
    <property type="entry name" value="Fatty_acid_hydroxylase"/>
</dbReference>
<proteinExistence type="predicted"/>
<evidence type="ECO:0000256" key="3">
    <source>
        <dbReference type="ARBA" id="ARBA00022989"/>
    </source>
</evidence>
<evidence type="ECO:0000256" key="2">
    <source>
        <dbReference type="ARBA" id="ARBA00022692"/>
    </source>
</evidence>
<evidence type="ECO:0000313" key="9">
    <source>
        <dbReference type="EMBL" id="MRV74456.1"/>
    </source>
</evidence>
<dbReference type="GO" id="GO:0050479">
    <property type="term" value="F:glyceryl-ether monooxygenase activity"/>
    <property type="evidence" value="ECO:0007669"/>
    <property type="project" value="TreeGrafter"/>
</dbReference>
<keyword evidence="5" id="KW-0443">Lipid metabolism</keyword>
<evidence type="ECO:0000313" key="10">
    <source>
        <dbReference type="Proteomes" id="UP000446768"/>
    </source>
</evidence>
<evidence type="ECO:0000256" key="6">
    <source>
        <dbReference type="ARBA" id="ARBA00023136"/>
    </source>
</evidence>
<comment type="caution">
    <text evidence="9">The sequence shown here is derived from an EMBL/GenBank/DDBJ whole genome shotgun (WGS) entry which is preliminary data.</text>
</comment>
<comment type="subcellular location">
    <subcellularLocation>
        <location evidence="1">Endomembrane system</location>
        <topology evidence="1">Multi-pass membrane protein</topology>
    </subcellularLocation>
</comment>
<dbReference type="InterPro" id="IPR051689">
    <property type="entry name" value="Sterol_desaturase/TMEM195"/>
</dbReference>
<dbReference type="AlphaFoldDB" id="A0A7X2IR15"/>
<dbReference type="GO" id="GO:0012505">
    <property type="term" value="C:endomembrane system"/>
    <property type="evidence" value="ECO:0007669"/>
    <property type="project" value="UniProtKB-SubCell"/>
</dbReference>
<gene>
    <name evidence="9" type="ORF">GJ700_22360</name>
</gene>
<evidence type="ECO:0000256" key="5">
    <source>
        <dbReference type="ARBA" id="ARBA00023098"/>
    </source>
</evidence>
<protein>
    <submittedName>
        <fullName evidence="9">Sterol desaturase family protein</fullName>
    </submittedName>
</protein>
<name>A0A7X2IR15_9BURK</name>